<dbReference type="InterPro" id="IPR002559">
    <property type="entry name" value="Transposase_11"/>
</dbReference>
<sequence length="411" mass="46088">MAKGFGPRTLNPQQAREAKILSRSVLQYFQNLPDPRVERTRHHSLSTIITIAILAVLAGADGFVAIERYGRAKQSWLETFLDLPHGIPSHDTFGRVIGALDPQALAASFLDWVTGVSERLGLDMIHIDGKTARGSYDREGKLKALHSVSAWSSDHRLVLAQQRVDSKSNEITAVPLLLKLLNLKGAVVTLDAMGTQTAIARQIRQGGGDYVLALKGNQGTLSRAVETWFKQTEVDGWDGIDYDYHETLEAAHHRLEIRQVWTLPVSELPSLPRQSQWVDLNTVVMVRSTRHLWNKITTEVRFYISSLPSNAARHDQVVRSHWSVENSLHWVLDVTFNEDASRIRQGYGAENFGLLRRLCVSLLNREPSKLSLKMKRYTAALDNDFLLKILAASAVDEVLPKEGVLSEKTDY</sequence>
<comment type="caution">
    <text evidence="4">The sequence shown here is derived from an EMBL/GenBank/DDBJ whole genome shotgun (WGS) entry which is preliminary data.</text>
</comment>
<dbReference type="InterPro" id="IPR032806">
    <property type="entry name" value="YbfD_N"/>
</dbReference>
<dbReference type="Proteomes" id="UP000034681">
    <property type="component" value="Unassembled WGS sequence"/>
</dbReference>
<dbReference type="EMBL" id="AJTX02000007">
    <property type="protein sequence ID" value="KKI98718.1"/>
    <property type="molecule type" value="Genomic_DNA"/>
</dbReference>
<dbReference type="InterPro" id="IPR047647">
    <property type="entry name" value="ISAs1_transpos"/>
</dbReference>
<dbReference type="PANTHER" id="PTHR30298:SF0">
    <property type="entry name" value="PROTEIN YBFL-RELATED"/>
    <property type="match status" value="1"/>
</dbReference>
<feature type="domain" description="Transposase IS4-like" evidence="2">
    <location>
        <begin position="127"/>
        <end position="360"/>
    </location>
</feature>
<dbReference type="AlphaFoldDB" id="A0A0M2PVL2"/>
<accession>A0A0M2PVL2</accession>
<dbReference type="InterPro" id="IPR051698">
    <property type="entry name" value="Transposase_11-like"/>
</dbReference>
<feature type="domain" description="H repeat-associated protein N-terminal" evidence="3">
    <location>
        <begin position="26"/>
        <end position="113"/>
    </location>
</feature>
<name>A0A0M2PVL2_PROHO</name>
<dbReference type="Pfam" id="PF01609">
    <property type="entry name" value="DDE_Tnp_1"/>
    <property type="match status" value="1"/>
</dbReference>
<evidence type="ECO:0000313" key="4">
    <source>
        <dbReference type="EMBL" id="KKI98718.1"/>
    </source>
</evidence>
<dbReference type="Pfam" id="PF13808">
    <property type="entry name" value="DDE_Tnp_1_assoc"/>
    <property type="match status" value="1"/>
</dbReference>
<dbReference type="PANTHER" id="PTHR30298">
    <property type="entry name" value="H REPEAT-ASSOCIATED PREDICTED TRANSPOSASE"/>
    <property type="match status" value="1"/>
</dbReference>
<gene>
    <name evidence="4" type="ORF">PROH_17930</name>
</gene>
<evidence type="ECO:0000259" key="2">
    <source>
        <dbReference type="Pfam" id="PF01609"/>
    </source>
</evidence>
<keyword evidence="1" id="KW-0812">Transmembrane</keyword>
<evidence type="ECO:0000313" key="5">
    <source>
        <dbReference type="Proteomes" id="UP000034681"/>
    </source>
</evidence>
<proteinExistence type="predicted"/>
<dbReference type="OrthoDB" id="582614at2"/>
<dbReference type="GO" id="GO:0006313">
    <property type="term" value="P:DNA transposition"/>
    <property type="evidence" value="ECO:0007669"/>
    <property type="project" value="InterPro"/>
</dbReference>
<dbReference type="RefSeq" id="WP_016925296.1">
    <property type="nucleotide sequence ID" value="NZ_KB235936.1"/>
</dbReference>
<evidence type="ECO:0000259" key="3">
    <source>
        <dbReference type="Pfam" id="PF13808"/>
    </source>
</evidence>
<organism evidence="4 5">
    <name type="scientific">Prochlorothrix hollandica PCC 9006 = CALU 1027</name>
    <dbReference type="NCBI Taxonomy" id="317619"/>
    <lineage>
        <taxon>Bacteria</taxon>
        <taxon>Bacillati</taxon>
        <taxon>Cyanobacteriota</taxon>
        <taxon>Cyanophyceae</taxon>
        <taxon>Prochlorotrichales</taxon>
        <taxon>Prochlorotrichaceae</taxon>
        <taxon>Prochlorothrix</taxon>
    </lineage>
</organism>
<keyword evidence="1" id="KW-1133">Transmembrane helix</keyword>
<dbReference type="NCBIfam" id="NF033564">
    <property type="entry name" value="transpos_ISAs1"/>
    <property type="match status" value="1"/>
</dbReference>
<feature type="transmembrane region" description="Helical" evidence="1">
    <location>
        <begin position="45"/>
        <end position="66"/>
    </location>
</feature>
<keyword evidence="1" id="KW-0472">Membrane</keyword>
<keyword evidence="5" id="KW-1185">Reference proteome</keyword>
<reference evidence="4" key="1">
    <citation type="submission" date="2012-04" db="EMBL/GenBank/DDBJ databases">
        <authorList>
            <person name="Borisov I.G."/>
            <person name="Ivanikova N.V."/>
            <person name="Pinevich A.V."/>
        </authorList>
    </citation>
    <scope>NUCLEOTIDE SEQUENCE</scope>
    <source>
        <strain evidence="4">CALU 1027</strain>
    </source>
</reference>
<dbReference type="GO" id="GO:0003677">
    <property type="term" value="F:DNA binding"/>
    <property type="evidence" value="ECO:0007669"/>
    <property type="project" value="InterPro"/>
</dbReference>
<dbReference type="GO" id="GO:0004803">
    <property type="term" value="F:transposase activity"/>
    <property type="evidence" value="ECO:0007669"/>
    <property type="project" value="InterPro"/>
</dbReference>
<evidence type="ECO:0000256" key="1">
    <source>
        <dbReference type="SAM" id="Phobius"/>
    </source>
</evidence>
<dbReference type="eggNOG" id="COG5433">
    <property type="taxonomic scope" value="Bacteria"/>
</dbReference>
<protein>
    <submittedName>
        <fullName evidence="4">Transposase</fullName>
    </submittedName>
</protein>